<dbReference type="PRINTS" id="PR00359">
    <property type="entry name" value="BP450"/>
</dbReference>
<comment type="similarity">
    <text evidence="1">Belongs to the cytochrome P450 family.</text>
</comment>
<evidence type="ECO:0000256" key="3">
    <source>
        <dbReference type="ARBA" id="ARBA00022723"/>
    </source>
</evidence>
<dbReference type="KEGG" id="sclf:BB341_00375"/>
<dbReference type="InterPro" id="IPR002397">
    <property type="entry name" value="Cyt_P450_B"/>
</dbReference>
<dbReference type="OrthoDB" id="5241086at2"/>
<dbReference type="PANTHER" id="PTHR46696:SF4">
    <property type="entry name" value="BIOTIN BIOSYNTHESIS CYTOCHROME P450"/>
    <property type="match status" value="1"/>
</dbReference>
<dbReference type="EMBL" id="CM000913">
    <property type="protein sequence ID" value="EFG10703.1"/>
    <property type="molecule type" value="Genomic_DNA"/>
</dbReference>
<dbReference type="Gene3D" id="1.10.630.10">
    <property type="entry name" value="Cytochrome P450"/>
    <property type="match status" value="1"/>
</dbReference>
<gene>
    <name evidence="7" type="ORF">SCLAV_5636</name>
</gene>
<dbReference type="Pfam" id="PF00067">
    <property type="entry name" value="p450"/>
    <property type="match status" value="1"/>
</dbReference>
<keyword evidence="8" id="KW-1185">Reference proteome</keyword>
<evidence type="ECO:0000313" key="8">
    <source>
        <dbReference type="Proteomes" id="UP000002357"/>
    </source>
</evidence>
<dbReference type="PANTHER" id="PTHR46696">
    <property type="entry name" value="P450, PUTATIVE (EUROFUNG)-RELATED"/>
    <property type="match status" value="1"/>
</dbReference>
<proteinExistence type="inferred from homology"/>
<keyword evidence="6" id="KW-0503">Monooxygenase</keyword>
<dbReference type="GO" id="GO:0005506">
    <property type="term" value="F:iron ion binding"/>
    <property type="evidence" value="ECO:0007669"/>
    <property type="project" value="InterPro"/>
</dbReference>
<evidence type="ECO:0000313" key="7">
    <source>
        <dbReference type="EMBL" id="EFG10703.1"/>
    </source>
</evidence>
<dbReference type="Proteomes" id="UP000002357">
    <property type="component" value="Chromosome"/>
</dbReference>
<keyword evidence="2" id="KW-0349">Heme</keyword>
<sequence length="415" mass="45708">MNRRKGDPVAPSLDLTDPAAFVRNDPYAYWQEIRVRSPVFWHPPAAGRPGFWVVSRYADVRACYDDGQRLGSARGTVLDVLLHGDDSAGGKMLAVTDRPRHRALRSLMLRAFSPRVLGEVVRRVEERTARLVEETVGRGTVDFAADVAAHIPLNTICDLLSIPGRDRAELLAWSKTALASERPDGDRLDALEARNEIVLYLVELALERRARPGDDVISMLASAEADGRPLTPEEIALNCYSLLLGGDESSRMSAITAVLVLARHPGQWRALREGRIGVDTAVEEILRWATPGMHFARTARCDLTLGGQRVRAGDIVTLWNTSANNDETVFDRPRTLDLARRPNPHLALGHGPHFCVGAALGRAELRALLTALTAHAGTIEQAGEGRRIYSTFLHGYSSLPVTFRPRRSAPRPDRP</sequence>
<evidence type="ECO:0000256" key="2">
    <source>
        <dbReference type="ARBA" id="ARBA00022617"/>
    </source>
</evidence>
<dbReference type="FunFam" id="1.10.630.10:FF:000018">
    <property type="entry name" value="Cytochrome P450 monooxygenase"/>
    <property type="match status" value="1"/>
</dbReference>
<dbReference type="GO" id="GO:0008395">
    <property type="term" value="F:steroid hydroxylase activity"/>
    <property type="evidence" value="ECO:0007669"/>
    <property type="project" value="TreeGrafter"/>
</dbReference>
<keyword evidence="3" id="KW-0479">Metal-binding</keyword>
<dbReference type="GO" id="GO:0020037">
    <property type="term" value="F:heme binding"/>
    <property type="evidence" value="ECO:0007669"/>
    <property type="project" value="InterPro"/>
</dbReference>
<evidence type="ECO:0000256" key="1">
    <source>
        <dbReference type="ARBA" id="ARBA00010617"/>
    </source>
</evidence>
<keyword evidence="4" id="KW-0560">Oxidoreductase</keyword>
<dbReference type="eggNOG" id="COG2124">
    <property type="taxonomic scope" value="Bacteria"/>
</dbReference>
<accession>E2Q2J2</accession>
<dbReference type="GO" id="GO:0036199">
    <property type="term" value="F:cholest-4-en-3-one 26-monooxygenase activity"/>
    <property type="evidence" value="ECO:0007669"/>
    <property type="project" value="TreeGrafter"/>
</dbReference>
<evidence type="ECO:0000256" key="5">
    <source>
        <dbReference type="ARBA" id="ARBA00023004"/>
    </source>
</evidence>
<evidence type="ECO:0000256" key="4">
    <source>
        <dbReference type="ARBA" id="ARBA00023002"/>
    </source>
</evidence>
<organism evidence="7 8">
    <name type="scientific">Streptomyces clavuligerus</name>
    <dbReference type="NCBI Taxonomy" id="1901"/>
    <lineage>
        <taxon>Bacteria</taxon>
        <taxon>Bacillati</taxon>
        <taxon>Actinomycetota</taxon>
        <taxon>Actinomycetes</taxon>
        <taxon>Kitasatosporales</taxon>
        <taxon>Streptomycetaceae</taxon>
        <taxon>Streptomyces</taxon>
    </lineage>
</organism>
<dbReference type="CDD" id="cd11033">
    <property type="entry name" value="CYP142-like"/>
    <property type="match status" value="1"/>
</dbReference>
<dbReference type="GO" id="GO:0006707">
    <property type="term" value="P:cholesterol catabolic process"/>
    <property type="evidence" value="ECO:0007669"/>
    <property type="project" value="TreeGrafter"/>
</dbReference>
<dbReference type="InterPro" id="IPR036396">
    <property type="entry name" value="Cyt_P450_sf"/>
</dbReference>
<dbReference type="STRING" id="1901.BB341_00375"/>
<name>E2Q2J2_STRCL</name>
<dbReference type="InterPro" id="IPR001128">
    <property type="entry name" value="Cyt_P450"/>
</dbReference>
<reference evidence="7 8" key="1">
    <citation type="journal article" date="2010" name="Genome Biol. Evol.">
        <title>The sequence of a 1.8-mb bacterial linear plasmid reveals a rich evolutionary reservoir of secondary metabolic pathways.</title>
        <authorList>
            <person name="Medema M.H."/>
            <person name="Trefzer A."/>
            <person name="Kovalchuk A."/>
            <person name="van den Berg M."/>
            <person name="Mueller U."/>
            <person name="Heijne W."/>
            <person name="Wu L."/>
            <person name="Alam M.T."/>
            <person name="Ronning C.M."/>
            <person name="Nierman W.C."/>
            <person name="Bovenberg R.A.L."/>
            <person name="Breitling R."/>
            <person name="Takano E."/>
        </authorList>
    </citation>
    <scope>NUCLEOTIDE SEQUENCE [LARGE SCALE GENOMIC DNA]</scope>
    <source>
        <strain evidence="8">ATCC 27064 / DSM 738 / JCM 4710 / NBRC 13307 / NCIMB 12785 / NRRL 3585 / VKM Ac-602</strain>
    </source>
</reference>
<dbReference type="SUPFAM" id="SSF48264">
    <property type="entry name" value="Cytochrome P450"/>
    <property type="match status" value="1"/>
</dbReference>
<keyword evidence="5" id="KW-0408">Iron</keyword>
<evidence type="ECO:0000256" key="6">
    <source>
        <dbReference type="ARBA" id="ARBA00023033"/>
    </source>
</evidence>
<protein>
    <submittedName>
        <fullName evidence="7">Putative cytochrome P450</fullName>
    </submittedName>
</protein>
<dbReference type="AlphaFoldDB" id="E2Q2J2"/>